<feature type="signal peptide" evidence="1">
    <location>
        <begin position="1"/>
        <end position="22"/>
    </location>
</feature>
<reference evidence="2" key="1">
    <citation type="submission" date="2021-01" db="EMBL/GenBank/DDBJ databases">
        <authorList>
            <person name="Corre E."/>
            <person name="Pelletier E."/>
            <person name="Niang G."/>
            <person name="Scheremetjew M."/>
            <person name="Finn R."/>
            <person name="Kale V."/>
            <person name="Holt S."/>
            <person name="Cochrane G."/>
            <person name="Meng A."/>
            <person name="Brown T."/>
            <person name="Cohen L."/>
        </authorList>
    </citation>
    <scope>NUCLEOTIDE SEQUENCE</scope>
</reference>
<gene>
    <name evidence="2" type="ORF">NSCI0253_LOCUS32405</name>
</gene>
<proteinExistence type="predicted"/>
<dbReference type="AlphaFoldDB" id="A0A7S1ALL0"/>
<organism evidence="2">
    <name type="scientific">Noctiluca scintillans</name>
    <name type="common">Sea sparkle</name>
    <name type="synonym">Red tide dinoflagellate</name>
    <dbReference type="NCBI Taxonomy" id="2966"/>
    <lineage>
        <taxon>Eukaryota</taxon>
        <taxon>Sar</taxon>
        <taxon>Alveolata</taxon>
        <taxon>Dinophyceae</taxon>
        <taxon>Noctilucales</taxon>
        <taxon>Noctilucaceae</taxon>
        <taxon>Noctiluca</taxon>
    </lineage>
</organism>
<evidence type="ECO:0000256" key="1">
    <source>
        <dbReference type="SAM" id="SignalP"/>
    </source>
</evidence>
<accession>A0A7S1ALL0</accession>
<evidence type="ECO:0000313" key="2">
    <source>
        <dbReference type="EMBL" id="CAD8858052.1"/>
    </source>
</evidence>
<dbReference type="EMBL" id="HBFQ01045577">
    <property type="protein sequence ID" value="CAD8858052.1"/>
    <property type="molecule type" value="Transcribed_RNA"/>
</dbReference>
<protein>
    <submittedName>
        <fullName evidence="2">Uncharacterized protein</fullName>
    </submittedName>
</protein>
<name>A0A7S1ALL0_NOCSC</name>
<feature type="chain" id="PRO_5030707821" evidence="1">
    <location>
        <begin position="23"/>
        <end position="239"/>
    </location>
</feature>
<keyword evidence="1" id="KW-0732">Signal</keyword>
<sequence length="239" mass="26840">MLRIAHVVCVLRLLMSIRRSAADGLSPTVEFSLAGPQLTDVTEAVADLDQMVSTRTQELKLQLLQDWSHAFAEGNRKIDDAFRIARKRGASRNVPFLDGAFDVARVFRVNVEHMGDIADTTQFFKLYRNDVNGSMAQFFSAEAKAFGIVVDQIVAIVRAALRLPHENEAFLDTSSLGFKVVAPEGVYPSPVAIVEDFESRRAIHFSWALEFLLRLNHDLCERLKNVVQQHLHVDNQLGH</sequence>